<dbReference type="PROSITE" id="PS51257">
    <property type="entry name" value="PROKAR_LIPOPROTEIN"/>
    <property type="match status" value="1"/>
</dbReference>
<proteinExistence type="predicted"/>
<evidence type="ECO:0000313" key="5">
    <source>
        <dbReference type="Proteomes" id="UP000270296"/>
    </source>
</evidence>
<dbReference type="GO" id="GO:0106335">
    <property type="term" value="F:tRNA (5-carboxymethyluridine(34)-5-O)-methyltransferase activity"/>
    <property type="evidence" value="ECO:0007669"/>
    <property type="project" value="TreeGrafter"/>
</dbReference>
<dbReference type="InterPro" id="IPR051422">
    <property type="entry name" value="AlkB_tRNA_MeTrf/Diox"/>
</dbReference>
<accession>A0A3P8AP88</accession>
<reference evidence="4 5" key="1">
    <citation type="submission" date="2018-11" db="EMBL/GenBank/DDBJ databases">
        <authorList>
            <consortium name="Pathogen Informatics"/>
        </authorList>
    </citation>
    <scope>NUCLEOTIDE SEQUENCE [LARGE SCALE GENOMIC DNA]</scope>
</reference>
<dbReference type="InterPro" id="IPR029063">
    <property type="entry name" value="SAM-dependent_MTases_sf"/>
</dbReference>
<sequence length="229" mass="26327">MVDIFVRVFHFIQSGQIVLATVHTSYGCCSFQIGLDRSFELCKICYEKNLNIIQADCLFIPVADCRFDAIICIAVIHHFADEERRFRALCELVRVVKPGGKVLVYVWAFEQLKEHQPSVYLQSIMAKKHDSVQSFNESSPSTSQMLSDMQPSSLPVFSKMNSFEQQDFLLPWKSSCAYASHSSRSVLRYYHVYKENELETACALIRGCTIYDRFYEQGNWAVVLQKNAC</sequence>
<organism evidence="4 5">
    <name type="scientific">Soboliphyme baturini</name>
    <dbReference type="NCBI Taxonomy" id="241478"/>
    <lineage>
        <taxon>Eukaryota</taxon>
        <taxon>Metazoa</taxon>
        <taxon>Ecdysozoa</taxon>
        <taxon>Nematoda</taxon>
        <taxon>Enoplea</taxon>
        <taxon>Dorylaimia</taxon>
        <taxon>Dioctophymatida</taxon>
        <taxon>Dioctophymatoidea</taxon>
        <taxon>Soboliphymatidae</taxon>
        <taxon>Soboliphyme</taxon>
    </lineage>
</organism>
<dbReference type="Pfam" id="PF08241">
    <property type="entry name" value="Methyltransf_11"/>
    <property type="match status" value="1"/>
</dbReference>
<evidence type="ECO:0000259" key="3">
    <source>
        <dbReference type="Pfam" id="PF08241"/>
    </source>
</evidence>
<dbReference type="GO" id="GO:0030488">
    <property type="term" value="P:tRNA methylation"/>
    <property type="evidence" value="ECO:0007669"/>
    <property type="project" value="TreeGrafter"/>
</dbReference>
<dbReference type="GO" id="GO:0005737">
    <property type="term" value="C:cytoplasm"/>
    <property type="evidence" value="ECO:0007669"/>
    <property type="project" value="TreeGrafter"/>
</dbReference>
<gene>
    <name evidence="4" type="ORF">SBAD_LOCUS4995</name>
</gene>
<dbReference type="GO" id="GO:0000049">
    <property type="term" value="F:tRNA binding"/>
    <property type="evidence" value="ECO:0007669"/>
    <property type="project" value="TreeGrafter"/>
</dbReference>
<protein>
    <recommendedName>
        <fullName evidence="3">Methyltransferase type 11 domain-containing protein</fullName>
    </recommendedName>
</protein>
<dbReference type="EMBL" id="UZAM01008682">
    <property type="protein sequence ID" value="VDP05960.1"/>
    <property type="molecule type" value="Genomic_DNA"/>
</dbReference>
<dbReference type="SUPFAM" id="SSF53335">
    <property type="entry name" value="S-adenosyl-L-methionine-dependent methyltransferases"/>
    <property type="match status" value="1"/>
</dbReference>
<dbReference type="GO" id="GO:0008757">
    <property type="term" value="F:S-adenosylmethionine-dependent methyltransferase activity"/>
    <property type="evidence" value="ECO:0007669"/>
    <property type="project" value="InterPro"/>
</dbReference>
<dbReference type="AlphaFoldDB" id="A0A3P8AP88"/>
<name>A0A3P8AP88_9BILA</name>
<evidence type="ECO:0000313" key="4">
    <source>
        <dbReference type="EMBL" id="VDP05960.1"/>
    </source>
</evidence>
<dbReference type="Proteomes" id="UP000270296">
    <property type="component" value="Unassembled WGS sequence"/>
</dbReference>
<dbReference type="GO" id="GO:0005634">
    <property type="term" value="C:nucleus"/>
    <property type="evidence" value="ECO:0007669"/>
    <property type="project" value="TreeGrafter"/>
</dbReference>
<evidence type="ECO:0000256" key="2">
    <source>
        <dbReference type="ARBA" id="ARBA00022679"/>
    </source>
</evidence>
<dbReference type="InterPro" id="IPR013216">
    <property type="entry name" value="Methyltransf_11"/>
</dbReference>
<keyword evidence="1" id="KW-0489">Methyltransferase</keyword>
<dbReference type="PANTHER" id="PTHR13069">
    <property type="entry name" value="ALKYLATED DNA REPAIR PROTEIN ALKB HOMOLOG 8"/>
    <property type="match status" value="1"/>
</dbReference>
<dbReference type="OrthoDB" id="271595at2759"/>
<evidence type="ECO:0000256" key="1">
    <source>
        <dbReference type="ARBA" id="ARBA00022603"/>
    </source>
</evidence>
<dbReference type="GO" id="GO:0002098">
    <property type="term" value="P:tRNA wobble uridine modification"/>
    <property type="evidence" value="ECO:0007669"/>
    <property type="project" value="TreeGrafter"/>
</dbReference>
<keyword evidence="2" id="KW-0808">Transferase</keyword>
<dbReference type="Gene3D" id="3.40.50.150">
    <property type="entry name" value="Vaccinia Virus protein VP39"/>
    <property type="match status" value="1"/>
</dbReference>
<feature type="domain" description="Methyltransferase type 11" evidence="3">
    <location>
        <begin position="32"/>
        <end position="103"/>
    </location>
</feature>
<keyword evidence="5" id="KW-1185">Reference proteome</keyword>
<dbReference type="CDD" id="cd02440">
    <property type="entry name" value="AdoMet_MTases"/>
    <property type="match status" value="1"/>
</dbReference>
<dbReference type="PANTHER" id="PTHR13069:SF21">
    <property type="entry name" value="ALKYLATED DNA REPAIR PROTEIN ALKB HOMOLOG 8"/>
    <property type="match status" value="1"/>
</dbReference>